<feature type="region of interest" description="Disordered" evidence="1">
    <location>
        <begin position="150"/>
        <end position="170"/>
    </location>
</feature>
<feature type="transmembrane region" description="Helical" evidence="2">
    <location>
        <begin position="315"/>
        <end position="340"/>
    </location>
</feature>
<proteinExistence type="predicted"/>
<keyword evidence="2" id="KW-0812">Transmembrane</keyword>
<dbReference type="SUPFAM" id="SSF48097">
    <property type="entry name" value="Regulator of G-protein signaling, RGS"/>
    <property type="match status" value="1"/>
</dbReference>
<feature type="compositionally biased region" description="Low complexity" evidence="1">
    <location>
        <begin position="152"/>
        <end position="170"/>
    </location>
</feature>
<evidence type="ECO:0000313" key="3">
    <source>
        <dbReference type="EMBL" id="TDL29970.1"/>
    </source>
</evidence>
<feature type="region of interest" description="Disordered" evidence="1">
    <location>
        <begin position="582"/>
        <end position="657"/>
    </location>
</feature>
<gene>
    <name evidence="3" type="ORF">BD410DRAFT_823929</name>
</gene>
<dbReference type="OrthoDB" id="3232309at2759"/>
<feature type="transmembrane region" description="Helical" evidence="2">
    <location>
        <begin position="678"/>
        <end position="699"/>
    </location>
</feature>
<evidence type="ECO:0000256" key="2">
    <source>
        <dbReference type="SAM" id="Phobius"/>
    </source>
</evidence>
<dbReference type="PANTHER" id="PTHR39466:SF1">
    <property type="entry name" value="RGS DOMAIN-CONTAINING PROTEIN"/>
    <property type="match status" value="1"/>
</dbReference>
<keyword evidence="2" id="KW-1133">Transmembrane helix</keyword>
<evidence type="ECO:0000256" key="1">
    <source>
        <dbReference type="SAM" id="MobiDB-lite"/>
    </source>
</evidence>
<evidence type="ECO:0000313" key="4">
    <source>
        <dbReference type="Proteomes" id="UP000294933"/>
    </source>
</evidence>
<keyword evidence="2" id="KW-0472">Membrane</keyword>
<dbReference type="VEuPathDB" id="FungiDB:BD410DRAFT_823929"/>
<dbReference type="STRING" id="50990.A0A4R5XFN4"/>
<dbReference type="Proteomes" id="UP000294933">
    <property type="component" value="Unassembled WGS sequence"/>
</dbReference>
<evidence type="ECO:0008006" key="5">
    <source>
        <dbReference type="Google" id="ProtNLM"/>
    </source>
</evidence>
<name>A0A4R5XFN4_9AGAM</name>
<accession>A0A4R5XFN4</accession>
<dbReference type="AlphaFoldDB" id="A0A4R5XFN4"/>
<dbReference type="PANTHER" id="PTHR39466">
    <property type="entry name" value="RGS DOMAIN-CONTAINING PROTEIN"/>
    <property type="match status" value="1"/>
</dbReference>
<dbReference type="InterPro" id="IPR044926">
    <property type="entry name" value="RGS_subdomain_2"/>
</dbReference>
<feature type="compositionally biased region" description="Low complexity" evidence="1">
    <location>
        <begin position="582"/>
        <end position="593"/>
    </location>
</feature>
<sequence>MPRRSPRSDTYTPSLQRWAASANMSRLAGITLAHVLAGDTCAPIGLEDFEAYLAFRDHSLENLQFVVWYQDYRKRFLALPENIQRRSPPPRRADSRYHPTIPTDIDADARSSYYDVTSPTQAHVDEKYNITRSYPPGLSLRGNVNATSGDGIPLTPISPTSPTSATPFATSFNLGRDREPPSPFAQALDFASNLASLQASAAHANLASLQSTDHLDGRRNSLMERHAQMESFEPVDQPFREECMCVLATFLSPNSRKELLLDAVVRDTAIKNLVWTTHPDIFQTMYDSIYDLLQTVSLRRFLEFSTSNINRPKQLFWYTVGFSDLFIGIAIALSLIMALSTPPQASRAWRLFSVPFVYSAWRGMCTQVFGRDAVQLRVWEMEEADEEALAYFDEFAFGGKRFSAGAVSGSGQAGGASMGGGGVSGCGNGGGGDRPGEGDDVKVGHAEAEESREALPAGIGGIGAGKRNSIAQIAPFADSEDPVDHAGIVGDGNGVNGVPVTAGMDGTFGKGNANAMSVMGNGNGHGNGNANANANGRLVITTPPLNKIEFAKEKASDSPIATSPTSLASASRIAPFNFPSQYPSSSPYPYSPQDFHPNSHNPIPPSQANPTHNSTYKYPADSHSHSHTSIPNGPRAVRTPRTPPTSRNGYHRPPIFGPERVVQDPRIKEVHKAVVRDILVVGALSIVVWSAVVLSVPGWHSR</sequence>
<protein>
    <recommendedName>
        <fullName evidence="5">RGS domain-containing protein</fullName>
    </recommendedName>
</protein>
<reference evidence="3 4" key="1">
    <citation type="submission" date="2018-06" db="EMBL/GenBank/DDBJ databases">
        <title>A transcriptomic atlas of mushroom development highlights an independent origin of complex multicellularity.</title>
        <authorList>
            <consortium name="DOE Joint Genome Institute"/>
            <person name="Krizsan K."/>
            <person name="Almasi E."/>
            <person name="Merenyi Z."/>
            <person name="Sahu N."/>
            <person name="Viragh M."/>
            <person name="Koszo T."/>
            <person name="Mondo S."/>
            <person name="Kiss B."/>
            <person name="Balint B."/>
            <person name="Kues U."/>
            <person name="Barry K."/>
            <person name="Hegedus J.C."/>
            <person name="Henrissat B."/>
            <person name="Johnson J."/>
            <person name="Lipzen A."/>
            <person name="Ohm R."/>
            <person name="Nagy I."/>
            <person name="Pangilinan J."/>
            <person name="Yan J."/>
            <person name="Xiong Y."/>
            <person name="Grigoriev I.V."/>
            <person name="Hibbett D.S."/>
            <person name="Nagy L.G."/>
        </authorList>
    </citation>
    <scope>NUCLEOTIDE SEQUENCE [LARGE SCALE GENOMIC DNA]</scope>
    <source>
        <strain evidence="3 4">SZMC22713</strain>
    </source>
</reference>
<dbReference type="EMBL" id="ML170156">
    <property type="protein sequence ID" value="TDL29970.1"/>
    <property type="molecule type" value="Genomic_DNA"/>
</dbReference>
<keyword evidence="4" id="KW-1185">Reference proteome</keyword>
<dbReference type="InterPro" id="IPR036305">
    <property type="entry name" value="RGS_sf"/>
</dbReference>
<dbReference type="Gene3D" id="1.10.167.10">
    <property type="entry name" value="Regulator of G-protein Signalling 4, domain 2"/>
    <property type="match status" value="1"/>
</dbReference>
<organism evidence="3 4">
    <name type="scientific">Rickenella mellea</name>
    <dbReference type="NCBI Taxonomy" id="50990"/>
    <lineage>
        <taxon>Eukaryota</taxon>
        <taxon>Fungi</taxon>
        <taxon>Dikarya</taxon>
        <taxon>Basidiomycota</taxon>
        <taxon>Agaricomycotina</taxon>
        <taxon>Agaricomycetes</taxon>
        <taxon>Hymenochaetales</taxon>
        <taxon>Rickenellaceae</taxon>
        <taxon>Rickenella</taxon>
    </lineage>
</organism>